<evidence type="ECO:0000256" key="1">
    <source>
        <dbReference type="ARBA" id="ARBA00022737"/>
    </source>
</evidence>
<feature type="domain" description="GPI inositol-deacylase winged helix" evidence="3">
    <location>
        <begin position="668"/>
        <end position="742"/>
    </location>
</feature>
<dbReference type="InterPro" id="IPR029058">
    <property type="entry name" value="AB_hydrolase_fold"/>
</dbReference>
<sequence>MQFKKQFNFLKKKRDAEEGDDGDQETRDTLSPSTTVDVASVSSRAPSIAPTTRYRNTSSSDNQPESASEAHSLPRGEEISSKDPLGLTVIHHPPGERSVDIIFVHGLGGSSRMTWAHNHSLDFFWPLKFLPLEPDINGARILTFGYNGKFRPGSGKNKMSILDFAKDLLYDLKYAQDESAPGPENLRMGERPIIFLVHSMGGLIVKEAYMQGQYDPTYEAIIKAVSAIVFLSTPHRGTNLAETLNRILQVSFIANPMQFIAELAAGSQTLQKLNEQFRHVAPKLQIVSFYETRPTTMFKKTQIMVLEKDSSVLGYPGEISKALDADHNGICKYESPSDPKYITVRNVLKTLIGKEKSKEFSTTTNVAKLSITDFSEYLSVPESPDGDYNFFHDRWMPGTCSWIISHEAFAGWVDDTQLKPRVLWINGMAASGKSILSSFIIDHLTQRGLPCQYFFIRFISPAKRMLAMILRSLAYQVANSVPEYAGELRKLIEAATDLKTADYRKLWQSLFAQSLLQLPLGSPLYWILDGLDEAERPASIIKLLSELHLTTIPLRILVVSRKTHEISSAFQRLAKQVHMETICMEGNLMDFRSYIDHEMDLAGDASYRENVTAQLLERAKGNFLWVHLAVQKINLCHTKPDVENALMELPSGMEALYNRMAISVQSQQSTSDRRLGQSILNWATCARRLLSIEELGDALGNDGLLEIHRTVGDLCGGFVIVDHEGKVTMVHETAREYLTKRSEEERPLFIHRQSTNDVLFKRCIARLTDKSLRSQINRNRPPALLDYAVSAWSSHLILGSSVSPEILEVLMSFLKGPHILTWIYVAARGKNLGVLVATSRHLTQIALKLRKIGEDEFVVHREAAAVIEGWAADLVKITGKFGNNLKKHPESIYKLIPPFCPEDSIIYQQFGKKESRAIHVSGVTTTTWDDCLARFTLSEGVMASSVVAAGSRIFVLTMIRKTSQVIIYNAATFEEQRRITHPERVLSIQANKLGNLLVSYGYATTKVWDVASGNCVKTVKNPPKHPRPHTILVSEKPSKILVCGEDRCTRSVSLEEDAGEAWRIHSQIEEQSLDDTAVSFPTCSALSPDGNMIAFGYRRHPVTAWELEPAMLVGQCNLPLNETDMTIEDNTWGEVFKLVWHPFSGEVFGLTQVGLLFRWNPYEEETNASIQAGAHSLTVSTDGSLIATGDAVGTITIYATADFTVLYQLVSQDPVFYLSFSVDSRRLYDIRGSYGNVWEPNSLVRLADASDHNSDSCSETESFARASLLTEHHAARIDNVITLSGQSVGPLYCYGTEDGVAVLCESGRGRICELERLESYMSIEHVTWSEDGRLVALADLSGKLAVKKVVRSSENAAGWQVTSEFSLIIPSEQGHINQLLFHPTSHELFVSTPGIIFSVDLGSKAIARSTPMTTMSEVKWAWHPTLADTILGFGTSRVHIFSWTKLQELGVRSYFPPRIGSSISITLPPLSDSHAGGLQKDIETLGRLVSNLDSSQVLLEVLPPSASGQTKREYLLFDLNDLQLGSSYEELGQSNEVLPYTLIPTEITSCMRQPLAFLSRSRLAFLDVDRWICTWRLPSWTGKPSESSVMAVERYYFLPGDWATSDEARLCTITPDGTLLCPRNGDIAVVQAAKLRR</sequence>
<feature type="domain" description="Nephrocystin 3-like N-terminal" evidence="4">
    <location>
        <begin position="398"/>
        <end position="561"/>
    </location>
</feature>
<dbReference type="InterPro" id="IPR056884">
    <property type="entry name" value="NPHP3-like_N"/>
</dbReference>
<evidence type="ECO:0000259" key="3">
    <source>
        <dbReference type="Pfam" id="PF22939"/>
    </source>
</evidence>
<gene>
    <name evidence="5" type="ORF">M441DRAFT_60255</name>
</gene>
<feature type="region of interest" description="Disordered" evidence="2">
    <location>
        <begin position="1"/>
        <end position="88"/>
    </location>
</feature>
<proteinExistence type="predicted"/>
<feature type="compositionally biased region" description="Basic and acidic residues" evidence="2">
    <location>
        <begin position="72"/>
        <end position="81"/>
    </location>
</feature>
<dbReference type="Gene3D" id="2.130.10.10">
    <property type="entry name" value="YVTN repeat-like/Quinoprotein amine dehydrogenase"/>
    <property type="match status" value="2"/>
</dbReference>
<evidence type="ECO:0000313" key="5">
    <source>
        <dbReference type="EMBL" id="PTB39065.1"/>
    </source>
</evidence>
<dbReference type="InterPro" id="IPR054471">
    <property type="entry name" value="GPIID_WHD"/>
</dbReference>
<dbReference type="Pfam" id="PF24883">
    <property type="entry name" value="NPHP3_N"/>
    <property type="match status" value="1"/>
</dbReference>
<dbReference type="Gene3D" id="3.40.50.300">
    <property type="entry name" value="P-loop containing nucleotide triphosphate hydrolases"/>
    <property type="match status" value="1"/>
</dbReference>
<protein>
    <submittedName>
        <fullName evidence="5">Uncharacterized protein</fullName>
    </submittedName>
</protein>
<dbReference type="Gene3D" id="3.40.50.1820">
    <property type="entry name" value="alpha/beta hydrolase"/>
    <property type="match status" value="1"/>
</dbReference>
<evidence type="ECO:0000313" key="6">
    <source>
        <dbReference type="Proteomes" id="UP000240493"/>
    </source>
</evidence>
<dbReference type="InterPro" id="IPR027417">
    <property type="entry name" value="P-loop_NTPase"/>
</dbReference>
<dbReference type="SUPFAM" id="SSF101908">
    <property type="entry name" value="Putative isomerase YbhE"/>
    <property type="match status" value="1"/>
</dbReference>
<evidence type="ECO:0000256" key="2">
    <source>
        <dbReference type="SAM" id="MobiDB-lite"/>
    </source>
</evidence>
<feature type="compositionally biased region" description="Polar residues" evidence="2">
    <location>
        <begin position="29"/>
        <end position="66"/>
    </location>
</feature>
<dbReference type="PANTHER" id="PTHR10039:SF16">
    <property type="entry name" value="GPI INOSITOL-DEACYLASE"/>
    <property type="match status" value="1"/>
</dbReference>
<name>A0A2T3Z2P1_TRIA4</name>
<dbReference type="InterPro" id="IPR015943">
    <property type="entry name" value="WD40/YVTN_repeat-like_dom_sf"/>
</dbReference>
<dbReference type="SUPFAM" id="SSF69322">
    <property type="entry name" value="Tricorn protease domain 2"/>
    <property type="match status" value="1"/>
</dbReference>
<dbReference type="OrthoDB" id="194358at2759"/>
<dbReference type="SUPFAM" id="SSF52540">
    <property type="entry name" value="P-loop containing nucleoside triphosphate hydrolases"/>
    <property type="match status" value="1"/>
</dbReference>
<evidence type="ECO:0000259" key="4">
    <source>
        <dbReference type="Pfam" id="PF24883"/>
    </source>
</evidence>
<dbReference type="Pfam" id="PF22939">
    <property type="entry name" value="WHD_GPIID"/>
    <property type="match status" value="1"/>
</dbReference>
<dbReference type="Proteomes" id="UP000240493">
    <property type="component" value="Unassembled WGS sequence"/>
</dbReference>
<accession>A0A2T3Z2P1</accession>
<keyword evidence="6" id="KW-1185">Reference proteome</keyword>
<reference evidence="5 6" key="1">
    <citation type="submission" date="2016-07" db="EMBL/GenBank/DDBJ databases">
        <title>Multiple horizontal gene transfer events from other fungi enriched the ability of initially mycotrophic Trichoderma (Ascomycota) to feed on dead plant biomass.</title>
        <authorList>
            <consortium name="DOE Joint Genome Institute"/>
            <person name="Aerts A."/>
            <person name="Atanasova L."/>
            <person name="Chenthamara K."/>
            <person name="Zhang J."/>
            <person name="Grujic M."/>
            <person name="Henrissat B."/>
            <person name="Kuo A."/>
            <person name="Salamov A."/>
            <person name="Lipzen A."/>
            <person name="Labutti K."/>
            <person name="Barry K."/>
            <person name="Miao Y."/>
            <person name="Rahimi M.J."/>
            <person name="Shen Q."/>
            <person name="Grigoriev I.V."/>
            <person name="Kubicek C.P."/>
            <person name="Druzhinina I.S."/>
        </authorList>
    </citation>
    <scope>NUCLEOTIDE SEQUENCE [LARGE SCALE GENOMIC DNA]</scope>
    <source>
        <strain evidence="5 6">CBS 433.97</strain>
    </source>
</reference>
<keyword evidence="1" id="KW-0677">Repeat</keyword>
<dbReference type="SUPFAM" id="SSF53474">
    <property type="entry name" value="alpha/beta-Hydrolases"/>
    <property type="match status" value="1"/>
</dbReference>
<dbReference type="EMBL" id="KZ679265">
    <property type="protein sequence ID" value="PTB39065.1"/>
    <property type="molecule type" value="Genomic_DNA"/>
</dbReference>
<dbReference type="PANTHER" id="PTHR10039">
    <property type="entry name" value="AMELOGENIN"/>
    <property type="match status" value="1"/>
</dbReference>
<organism evidence="5 6">
    <name type="scientific">Trichoderma asperellum (strain ATCC 204424 / CBS 433.97 / NBRC 101777)</name>
    <dbReference type="NCBI Taxonomy" id="1042311"/>
    <lineage>
        <taxon>Eukaryota</taxon>
        <taxon>Fungi</taxon>
        <taxon>Dikarya</taxon>
        <taxon>Ascomycota</taxon>
        <taxon>Pezizomycotina</taxon>
        <taxon>Sordariomycetes</taxon>
        <taxon>Hypocreomycetidae</taxon>
        <taxon>Hypocreales</taxon>
        <taxon>Hypocreaceae</taxon>
        <taxon>Trichoderma</taxon>
    </lineage>
</organism>